<organism evidence="2">
    <name type="scientific">marine sediment metagenome</name>
    <dbReference type="NCBI Taxonomy" id="412755"/>
    <lineage>
        <taxon>unclassified sequences</taxon>
        <taxon>metagenomes</taxon>
        <taxon>ecological metagenomes</taxon>
    </lineage>
</organism>
<name>X0XU95_9ZZZZ</name>
<dbReference type="EMBL" id="BARS01044834">
    <property type="protein sequence ID" value="GAG40193.1"/>
    <property type="molecule type" value="Genomic_DNA"/>
</dbReference>
<gene>
    <name evidence="2" type="ORF">S01H1_67665</name>
</gene>
<protein>
    <recommendedName>
        <fullName evidence="3">Helix-turn-helix domain-containing protein</fullName>
    </recommendedName>
</protein>
<evidence type="ECO:0008006" key="3">
    <source>
        <dbReference type="Google" id="ProtNLM"/>
    </source>
</evidence>
<evidence type="ECO:0000313" key="2">
    <source>
        <dbReference type="EMBL" id="GAG40193.1"/>
    </source>
</evidence>
<evidence type="ECO:0000256" key="1">
    <source>
        <dbReference type="SAM" id="MobiDB-lite"/>
    </source>
</evidence>
<reference evidence="2" key="1">
    <citation type="journal article" date="2014" name="Front. Microbiol.">
        <title>High frequency of phylogenetically diverse reductive dehalogenase-homologous genes in deep subseafloor sedimentary metagenomes.</title>
        <authorList>
            <person name="Kawai M."/>
            <person name="Futagami T."/>
            <person name="Toyoda A."/>
            <person name="Takaki Y."/>
            <person name="Nishi S."/>
            <person name="Hori S."/>
            <person name="Arai W."/>
            <person name="Tsubouchi T."/>
            <person name="Morono Y."/>
            <person name="Uchiyama I."/>
            <person name="Ito T."/>
            <person name="Fujiyama A."/>
            <person name="Inagaki F."/>
            <person name="Takami H."/>
        </authorList>
    </citation>
    <scope>NUCLEOTIDE SEQUENCE</scope>
    <source>
        <strain evidence="2">Expedition CK06-06</strain>
    </source>
</reference>
<dbReference type="Pfam" id="PF13384">
    <property type="entry name" value="HTH_23"/>
    <property type="match status" value="1"/>
</dbReference>
<dbReference type="AlphaFoldDB" id="X0XU95"/>
<dbReference type="InterPro" id="IPR009057">
    <property type="entry name" value="Homeodomain-like_sf"/>
</dbReference>
<proteinExistence type="predicted"/>
<sequence>MPLPFAAEVSLTDEQREPLERIACAASTPQSLAFRARIVLRAAEPDRPPNLQIAAEFDCSRHTAALWRDRFLEQGLPGLQDAPRSGRPPRVSPLGTG</sequence>
<dbReference type="SUPFAM" id="SSF46689">
    <property type="entry name" value="Homeodomain-like"/>
    <property type="match status" value="1"/>
</dbReference>
<comment type="caution">
    <text evidence="2">The sequence shown here is derived from an EMBL/GenBank/DDBJ whole genome shotgun (WGS) entry which is preliminary data.</text>
</comment>
<accession>X0XU95</accession>
<feature type="region of interest" description="Disordered" evidence="1">
    <location>
        <begin position="76"/>
        <end position="97"/>
    </location>
</feature>